<dbReference type="GO" id="GO:0051539">
    <property type="term" value="F:4 iron, 4 sulfur cluster binding"/>
    <property type="evidence" value="ECO:0007669"/>
    <property type="project" value="UniProtKB-KW"/>
</dbReference>
<dbReference type="AlphaFoldDB" id="A0A1F6GMS1"/>
<gene>
    <name evidence="9" type="ORF">A2557_12575</name>
</gene>
<dbReference type="GO" id="GO:0003824">
    <property type="term" value="F:catalytic activity"/>
    <property type="evidence" value="ECO:0007669"/>
    <property type="project" value="InterPro"/>
</dbReference>
<evidence type="ECO:0000256" key="4">
    <source>
        <dbReference type="ARBA" id="ARBA00022723"/>
    </source>
</evidence>
<keyword evidence="1" id="KW-0004">4Fe-4S</keyword>
<accession>A0A1F6GMS1</accession>
<keyword evidence="2" id="KW-0313">Glucose metabolism</keyword>
<organism evidence="9 10">
    <name type="scientific">Candidatus Lambdaproteobacteria bacterium RIFOXYD2_FULL_56_26</name>
    <dbReference type="NCBI Taxonomy" id="1817773"/>
    <lineage>
        <taxon>Bacteria</taxon>
        <taxon>Pseudomonadati</taxon>
        <taxon>Pseudomonadota</taxon>
        <taxon>Candidatus Lambdaproteobacteria</taxon>
    </lineage>
</organism>
<evidence type="ECO:0000256" key="7">
    <source>
        <dbReference type="PIRSR" id="PIRSR004869-50"/>
    </source>
</evidence>
<keyword evidence="6 7" id="KW-0411">Iron-sulfur</keyword>
<dbReference type="SFLD" id="SFLDG01101">
    <property type="entry name" value="Uncharacterised_Radical_SAM_Su"/>
    <property type="match status" value="1"/>
</dbReference>
<feature type="binding site" evidence="7">
    <location>
        <position position="82"/>
    </location>
    <ligand>
        <name>[4Fe-4S] cluster</name>
        <dbReference type="ChEBI" id="CHEBI:49883"/>
        <note>4Fe-4S-S-AdoMet</note>
    </ligand>
</feature>
<protein>
    <submittedName>
        <fullName evidence="9">AmmeMemoRadiSam system radical SAM enzyme</fullName>
    </submittedName>
</protein>
<dbReference type="GO" id="GO:0006006">
    <property type="term" value="P:glucose metabolic process"/>
    <property type="evidence" value="ECO:0007669"/>
    <property type="project" value="UniProtKB-KW"/>
</dbReference>
<dbReference type="InterPro" id="IPR027596">
    <property type="entry name" value="AmmeMemoSam_rS"/>
</dbReference>
<dbReference type="Gene3D" id="3.20.20.70">
    <property type="entry name" value="Aldolase class I"/>
    <property type="match status" value="1"/>
</dbReference>
<comment type="cofactor">
    <cofactor evidence="7">
        <name>[4Fe-4S] cluster</name>
        <dbReference type="ChEBI" id="CHEBI:49883"/>
    </cofactor>
    <text evidence="7">Binds 1 [4Fe-4S] cluster. The cluster is coordinated with 3 cysteines and an exchangeable S-adenosyl-L-methionine.</text>
</comment>
<evidence type="ECO:0000313" key="9">
    <source>
        <dbReference type="EMBL" id="OGG99426.1"/>
    </source>
</evidence>
<evidence type="ECO:0000256" key="3">
    <source>
        <dbReference type="ARBA" id="ARBA00022691"/>
    </source>
</evidence>
<proteinExistence type="predicted"/>
<evidence type="ECO:0000259" key="8">
    <source>
        <dbReference type="PROSITE" id="PS51918"/>
    </source>
</evidence>
<dbReference type="NCBIfam" id="TIGR04337">
    <property type="entry name" value="AmmeMemoSam_rS"/>
    <property type="match status" value="1"/>
</dbReference>
<dbReference type="InterPro" id="IPR013785">
    <property type="entry name" value="Aldolase_TIM"/>
</dbReference>
<dbReference type="CDD" id="cd01335">
    <property type="entry name" value="Radical_SAM"/>
    <property type="match status" value="1"/>
</dbReference>
<keyword evidence="2" id="KW-0119">Carbohydrate metabolism</keyword>
<keyword evidence="4 7" id="KW-0479">Metal-binding</keyword>
<dbReference type="EMBL" id="MFNF01000057">
    <property type="protein sequence ID" value="OGG99426.1"/>
    <property type="molecule type" value="Genomic_DNA"/>
</dbReference>
<evidence type="ECO:0000256" key="5">
    <source>
        <dbReference type="ARBA" id="ARBA00023004"/>
    </source>
</evidence>
<keyword evidence="3 7" id="KW-0949">S-adenosyl-L-methionine</keyword>
<dbReference type="Proteomes" id="UP000177583">
    <property type="component" value="Unassembled WGS sequence"/>
</dbReference>
<sequence length="352" mass="39037">MFPARYWSSLPNQGVLCELCPRGCKVKPGAQGFCQNRENQGGKFYLNSYGKASGFQLDPIEKKPLFHFFPGSGVLSFGTIGCNLGCKFCQNWDISKTRDWDAFARQAEPEQIARSAKEMGATSVALTYNDPVIYLEFAVEVARACRAEGIKVVVVSAGYINPKPAIEFFAQVDAANLDLKGFSPRFYSHLCQGHLEPVKETLVYLAQKTQVWLEVTTLLIEGENDDPAELKALAEWVGQELGPEVPLHFSAFHPDYKMTQHPPTRLETLEKARNLSLEVGLKNVYTGNVHHAPGSRTLCPKCQQPVIERDWFQLLSYQLGPGGYCKGCGHQIAGRFGQKPGQANPRPVGVRI</sequence>
<evidence type="ECO:0000313" key="10">
    <source>
        <dbReference type="Proteomes" id="UP000177583"/>
    </source>
</evidence>
<evidence type="ECO:0000256" key="6">
    <source>
        <dbReference type="ARBA" id="ARBA00023014"/>
    </source>
</evidence>
<keyword evidence="5 7" id="KW-0408">Iron</keyword>
<name>A0A1F6GMS1_9PROT</name>
<dbReference type="InterPro" id="IPR058240">
    <property type="entry name" value="rSAM_sf"/>
</dbReference>
<dbReference type="PROSITE" id="PS51918">
    <property type="entry name" value="RADICAL_SAM"/>
    <property type="match status" value="1"/>
</dbReference>
<dbReference type="PIRSF" id="PIRSF004869">
    <property type="entry name" value="PflX_prd"/>
    <property type="match status" value="1"/>
</dbReference>
<dbReference type="GO" id="GO:0046872">
    <property type="term" value="F:metal ion binding"/>
    <property type="evidence" value="ECO:0007669"/>
    <property type="project" value="UniProtKB-KW"/>
</dbReference>
<feature type="binding site" evidence="7">
    <location>
        <position position="89"/>
    </location>
    <ligand>
        <name>[4Fe-4S] cluster</name>
        <dbReference type="ChEBI" id="CHEBI:49883"/>
        <note>4Fe-4S-S-AdoMet</note>
    </ligand>
</feature>
<dbReference type="InterPro" id="IPR007197">
    <property type="entry name" value="rSAM"/>
</dbReference>
<dbReference type="PANTHER" id="PTHR30352:SF5">
    <property type="entry name" value="PYRUVATE FORMATE-LYASE 1-ACTIVATING ENZYME"/>
    <property type="match status" value="1"/>
</dbReference>
<dbReference type="InterPro" id="IPR016431">
    <property type="entry name" value="Pyrv-formate_lyase-activ_prd"/>
</dbReference>
<dbReference type="InterPro" id="IPR034457">
    <property type="entry name" value="Organic_radical-activating"/>
</dbReference>
<evidence type="ECO:0000256" key="2">
    <source>
        <dbReference type="ARBA" id="ARBA00022526"/>
    </source>
</evidence>
<evidence type="ECO:0000256" key="1">
    <source>
        <dbReference type="ARBA" id="ARBA00022485"/>
    </source>
</evidence>
<dbReference type="PANTHER" id="PTHR30352">
    <property type="entry name" value="PYRUVATE FORMATE-LYASE-ACTIVATING ENZYME"/>
    <property type="match status" value="1"/>
</dbReference>
<dbReference type="SUPFAM" id="SSF102114">
    <property type="entry name" value="Radical SAM enzymes"/>
    <property type="match status" value="1"/>
</dbReference>
<feature type="domain" description="Radical SAM core" evidence="8">
    <location>
        <begin position="67"/>
        <end position="278"/>
    </location>
</feature>
<dbReference type="SFLD" id="SFLDS00029">
    <property type="entry name" value="Radical_SAM"/>
    <property type="match status" value="1"/>
</dbReference>
<reference evidence="9 10" key="1">
    <citation type="journal article" date="2016" name="Nat. Commun.">
        <title>Thousands of microbial genomes shed light on interconnected biogeochemical processes in an aquifer system.</title>
        <authorList>
            <person name="Anantharaman K."/>
            <person name="Brown C.T."/>
            <person name="Hug L.A."/>
            <person name="Sharon I."/>
            <person name="Castelle C.J."/>
            <person name="Probst A.J."/>
            <person name="Thomas B.C."/>
            <person name="Singh A."/>
            <person name="Wilkins M.J."/>
            <person name="Karaoz U."/>
            <person name="Brodie E.L."/>
            <person name="Williams K.H."/>
            <person name="Hubbard S.S."/>
            <person name="Banfield J.F."/>
        </authorList>
    </citation>
    <scope>NUCLEOTIDE SEQUENCE [LARGE SCALE GENOMIC DNA]</scope>
</reference>
<comment type="caution">
    <text evidence="9">The sequence shown here is derived from an EMBL/GenBank/DDBJ whole genome shotgun (WGS) entry which is preliminary data.</text>
</comment>
<feature type="binding site" evidence="7">
    <location>
        <position position="86"/>
    </location>
    <ligand>
        <name>[4Fe-4S] cluster</name>
        <dbReference type="ChEBI" id="CHEBI:49883"/>
        <note>4Fe-4S-S-AdoMet</note>
    </ligand>
</feature>
<dbReference type="Pfam" id="PF04055">
    <property type="entry name" value="Radical_SAM"/>
    <property type="match status" value="1"/>
</dbReference>